<dbReference type="AlphaFoldDB" id="A0A0C3FQD2"/>
<sequence>MRPSILLTVILLTLIQNPVLTDRSDPGSMTTLAPWAIQAEPTQPHSRNMSYYVLRHGKTRLRICREYSPHLRSCSSLIAYTSQVSSHHTSLSADQTKPHL</sequence>
<feature type="signal peptide" evidence="1">
    <location>
        <begin position="1"/>
        <end position="21"/>
    </location>
</feature>
<dbReference type="HOGENOM" id="CLU_2307100_0_0_1"/>
<proteinExistence type="predicted"/>
<reference evidence="2 3" key="1">
    <citation type="submission" date="2014-04" db="EMBL/GenBank/DDBJ databases">
        <authorList>
            <consortium name="DOE Joint Genome Institute"/>
            <person name="Kuo A."/>
            <person name="Tarkka M."/>
            <person name="Buscot F."/>
            <person name="Kohler A."/>
            <person name="Nagy L.G."/>
            <person name="Floudas D."/>
            <person name="Copeland A."/>
            <person name="Barry K.W."/>
            <person name="Cichocki N."/>
            <person name="Veneault-Fourrey C."/>
            <person name="LaButti K."/>
            <person name="Lindquist E.A."/>
            <person name="Lipzen A."/>
            <person name="Lundell T."/>
            <person name="Morin E."/>
            <person name="Murat C."/>
            <person name="Sun H."/>
            <person name="Tunlid A."/>
            <person name="Henrissat B."/>
            <person name="Grigoriev I.V."/>
            <person name="Hibbett D.S."/>
            <person name="Martin F."/>
            <person name="Nordberg H.P."/>
            <person name="Cantor M.N."/>
            <person name="Hua S.X."/>
        </authorList>
    </citation>
    <scope>NUCLEOTIDE SEQUENCE [LARGE SCALE GENOMIC DNA]</scope>
    <source>
        <strain evidence="2 3">F 1598</strain>
    </source>
</reference>
<accession>A0A0C3FQD2</accession>
<reference evidence="3" key="2">
    <citation type="submission" date="2015-01" db="EMBL/GenBank/DDBJ databases">
        <title>Evolutionary Origins and Diversification of the Mycorrhizal Mutualists.</title>
        <authorList>
            <consortium name="DOE Joint Genome Institute"/>
            <consortium name="Mycorrhizal Genomics Consortium"/>
            <person name="Kohler A."/>
            <person name="Kuo A."/>
            <person name="Nagy L.G."/>
            <person name="Floudas D."/>
            <person name="Copeland A."/>
            <person name="Barry K.W."/>
            <person name="Cichocki N."/>
            <person name="Veneault-Fourrey C."/>
            <person name="LaButti K."/>
            <person name="Lindquist E.A."/>
            <person name="Lipzen A."/>
            <person name="Lundell T."/>
            <person name="Morin E."/>
            <person name="Murat C."/>
            <person name="Riley R."/>
            <person name="Ohm R."/>
            <person name="Sun H."/>
            <person name="Tunlid A."/>
            <person name="Henrissat B."/>
            <person name="Grigoriev I.V."/>
            <person name="Hibbett D.S."/>
            <person name="Martin F."/>
        </authorList>
    </citation>
    <scope>NUCLEOTIDE SEQUENCE [LARGE SCALE GENOMIC DNA]</scope>
    <source>
        <strain evidence="3">F 1598</strain>
    </source>
</reference>
<evidence type="ECO:0000256" key="1">
    <source>
        <dbReference type="SAM" id="SignalP"/>
    </source>
</evidence>
<feature type="chain" id="PRO_5002164462" description="Secreted protein" evidence="1">
    <location>
        <begin position="22"/>
        <end position="100"/>
    </location>
</feature>
<name>A0A0C3FQD2_PILCF</name>
<dbReference type="EMBL" id="KN832999">
    <property type="protein sequence ID" value="KIM81376.1"/>
    <property type="molecule type" value="Genomic_DNA"/>
</dbReference>
<gene>
    <name evidence="2" type="ORF">PILCRDRAFT_499833</name>
</gene>
<evidence type="ECO:0000313" key="3">
    <source>
        <dbReference type="Proteomes" id="UP000054166"/>
    </source>
</evidence>
<evidence type="ECO:0000313" key="2">
    <source>
        <dbReference type="EMBL" id="KIM81376.1"/>
    </source>
</evidence>
<keyword evidence="3" id="KW-1185">Reference proteome</keyword>
<keyword evidence="1" id="KW-0732">Signal</keyword>
<dbReference type="InParanoid" id="A0A0C3FQD2"/>
<evidence type="ECO:0008006" key="4">
    <source>
        <dbReference type="Google" id="ProtNLM"/>
    </source>
</evidence>
<dbReference type="Proteomes" id="UP000054166">
    <property type="component" value="Unassembled WGS sequence"/>
</dbReference>
<organism evidence="2 3">
    <name type="scientific">Piloderma croceum (strain F 1598)</name>
    <dbReference type="NCBI Taxonomy" id="765440"/>
    <lineage>
        <taxon>Eukaryota</taxon>
        <taxon>Fungi</taxon>
        <taxon>Dikarya</taxon>
        <taxon>Basidiomycota</taxon>
        <taxon>Agaricomycotina</taxon>
        <taxon>Agaricomycetes</taxon>
        <taxon>Agaricomycetidae</taxon>
        <taxon>Atheliales</taxon>
        <taxon>Atheliaceae</taxon>
        <taxon>Piloderma</taxon>
    </lineage>
</organism>
<protein>
    <recommendedName>
        <fullName evidence="4">Secreted protein</fullName>
    </recommendedName>
</protein>